<feature type="region of interest" description="Disordered" evidence="1">
    <location>
        <begin position="53"/>
        <end position="89"/>
    </location>
</feature>
<dbReference type="AlphaFoldDB" id="F2KLN8"/>
<evidence type="ECO:0000256" key="1">
    <source>
        <dbReference type="SAM" id="MobiDB-lite"/>
    </source>
</evidence>
<keyword evidence="2" id="KW-0472">Membrane</keyword>
<gene>
    <name evidence="3" type="ORF">PSEBR_m1570</name>
</gene>
<evidence type="ECO:0000256" key="2">
    <source>
        <dbReference type="SAM" id="Phobius"/>
    </source>
</evidence>
<reference evidence="3 4" key="1">
    <citation type="journal article" date="2011" name="J. Bacteriol.">
        <title>Complete genome sequence of a beneficial plant root-associated bacterium, Pseudomonas brassicacearum.</title>
        <authorList>
            <person name="Ortet P."/>
            <person name="Barakat M."/>
            <person name="Lalaouna D."/>
            <person name="Fochesato S."/>
            <person name="Barbe V."/>
            <person name="Vacherie B."/>
            <person name="Santaella C."/>
            <person name="Heulin T."/>
            <person name="Achouak W."/>
        </authorList>
    </citation>
    <scope>NUCLEOTIDE SEQUENCE [LARGE SCALE GENOMIC DNA]</scope>
    <source>
        <strain evidence="3 4">NFM421</strain>
    </source>
</reference>
<evidence type="ECO:0000313" key="4">
    <source>
        <dbReference type="Proteomes" id="UP000006692"/>
    </source>
</evidence>
<proteinExistence type="predicted"/>
<dbReference type="KEGG" id="pba:PSEBR_m1570"/>
<evidence type="ECO:0000313" key="3">
    <source>
        <dbReference type="EMBL" id="AEA71431.1"/>
    </source>
</evidence>
<dbReference type="STRING" id="994484.PSEBR_m1570"/>
<dbReference type="EMBL" id="CP002585">
    <property type="protein sequence ID" value="AEA71431.1"/>
    <property type="molecule type" value="Genomic_DNA"/>
</dbReference>
<accession>F2KLN8</accession>
<feature type="transmembrane region" description="Helical" evidence="2">
    <location>
        <begin position="12"/>
        <end position="33"/>
    </location>
</feature>
<dbReference type="HOGENOM" id="CLU_1990728_0_0_6"/>
<protein>
    <submittedName>
        <fullName evidence="3">Uncharacterized protein</fullName>
    </submittedName>
</protein>
<keyword evidence="2" id="KW-0812">Transmembrane</keyword>
<name>F2KLN8_PSEBN</name>
<dbReference type="Proteomes" id="UP000006692">
    <property type="component" value="Chromosome"/>
</dbReference>
<reference key="2">
    <citation type="submission" date="2011-03" db="EMBL/GenBank/DDBJ databases">
        <title>Complete Genome Sequence of a beneficial plant roots-associated bacterium Pseudomonas brassicacearum.</title>
        <authorList>
            <person name="Ortet P."/>
            <person name="Barakat M."/>
            <person name="Lalaouna D."/>
            <person name="Fochesato S."/>
            <person name="Barbe V."/>
            <person name="Santaella C."/>
            <person name="Heulin T."/>
            <person name="Achouak W."/>
        </authorList>
    </citation>
    <scope>NUCLEOTIDE SEQUENCE</scope>
    <source>
        <strain>NFM421</strain>
    </source>
</reference>
<organism evidence="3 4">
    <name type="scientific">Pseudomonas brassicacearum (strain NFM421)</name>
    <dbReference type="NCBI Taxonomy" id="994484"/>
    <lineage>
        <taxon>Bacteria</taxon>
        <taxon>Pseudomonadati</taxon>
        <taxon>Pseudomonadota</taxon>
        <taxon>Gammaproteobacteria</taxon>
        <taxon>Pseudomonadales</taxon>
        <taxon>Pseudomonadaceae</taxon>
        <taxon>Pseudomonas</taxon>
    </lineage>
</organism>
<keyword evidence="2" id="KW-1133">Transmembrane helix</keyword>
<sequence length="125" mass="13484">MGTIDNLWRGSLLPLGWVVVGAAEGYDLLIWIFRLILNWLWKDCSLAFASAAPTAQPSGSKLPRHDDSHSLLSQRSPVEQALTHSRCHHNSSVGASLLEIAEGQSPSMAADPPPSRASSPPQGYQ</sequence>
<feature type="compositionally biased region" description="Low complexity" evidence="1">
    <location>
        <begin position="105"/>
        <end position="125"/>
    </location>
</feature>
<feature type="region of interest" description="Disordered" evidence="1">
    <location>
        <begin position="103"/>
        <end position="125"/>
    </location>
</feature>